<dbReference type="Gene3D" id="3.90.1300.10">
    <property type="entry name" value="Amidase signature (AS) domain"/>
    <property type="match status" value="1"/>
</dbReference>
<evidence type="ECO:0000313" key="2">
    <source>
        <dbReference type="EMBL" id="KAF9069413.1"/>
    </source>
</evidence>
<dbReference type="AlphaFoldDB" id="A0A9P5PSW2"/>
<evidence type="ECO:0000259" key="1">
    <source>
        <dbReference type="Pfam" id="PF01425"/>
    </source>
</evidence>
<dbReference type="PANTHER" id="PTHR42678:SF34">
    <property type="entry name" value="OS04G0183300 PROTEIN"/>
    <property type="match status" value="1"/>
</dbReference>
<dbReference type="Proteomes" id="UP000772434">
    <property type="component" value="Unassembled WGS sequence"/>
</dbReference>
<dbReference type="OrthoDB" id="566138at2759"/>
<protein>
    <submittedName>
        <fullName evidence="2">Amidase signature enzyme</fullName>
    </submittedName>
</protein>
<feature type="domain" description="Amidase" evidence="1">
    <location>
        <begin position="27"/>
        <end position="494"/>
    </location>
</feature>
<reference evidence="2" key="1">
    <citation type="submission" date="2020-11" db="EMBL/GenBank/DDBJ databases">
        <authorList>
            <consortium name="DOE Joint Genome Institute"/>
            <person name="Ahrendt S."/>
            <person name="Riley R."/>
            <person name="Andreopoulos W."/>
            <person name="Labutti K."/>
            <person name="Pangilinan J."/>
            <person name="Ruiz-Duenas F.J."/>
            <person name="Barrasa J.M."/>
            <person name="Sanchez-Garcia M."/>
            <person name="Camarero S."/>
            <person name="Miyauchi S."/>
            <person name="Serrano A."/>
            <person name="Linde D."/>
            <person name="Babiker R."/>
            <person name="Drula E."/>
            <person name="Ayuso-Fernandez I."/>
            <person name="Pacheco R."/>
            <person name="Padilla G."/>
            <person name="Ferreira P."/>
            <person name="Barriuso J."/>
            <person name="Kellner H."/>
            <person name="Castanera R."/>
            <person name="Alfaro M."/>
            <person name="Ramirez L."/>
            <person name="Pisabarro A.G."/>
            <person name="Kuo A."/>
            <person name="Tritt A."/>
            <person name="Lipzen A."/>
            <person name="He G."/>
            <person name="Yan M."/>
            <person name="Ng V."/>
            <person name="Cullen D."/>
            <person name="Martin F."/>
            <person name="Rosso M.-N."/>
            <person name="Henrissat B."/>
            <person name="Hibbett D."/>
            <person name="Martinez A.T."/>
            <person name="Grigoriev I.V."/>
        </authorList>
    </citation>
    <scope>NUCLEOTIDE SEQUENCE</scope>
    <source>
        <strain evidence="2">AH 40177</strain>
    </source>
</reference>
<name>A0A9P5PSW2_9AGAR</name>
<dbReference type="SUPFAM" id="SSF75304">
    <property type="entry name" value="Amidase signature (AS) enzymes"/>
    <property type="match status" value="1"/>
</dbReference>
<dbReference type="Pfam" id="PF01425">
    <property type="entry name" value="Amidase"/>
    <property type="match status" value="1"/>
</dbReference>
<comment type="caution">
    <text evidence="2">The sequence shown here is derived from an EMBL/GenBank/DDBJ whole genome shotgun (WGS) entry which is preliminary data.</text>
</comment>
<dbReference type="InterPro" id="IPR023631">
    <property type="entry name" value="Amidase_dom"/>
</dbReference>
<dbReference type="PANTHER" id="PTHR42678">
    <property type="entry name" value="AMIDASE"/>
    <property type="match status" value="1"/>
</dbReference>
<proteinExistence type="predicted"/>
<organism evidence="2 3">
    <name type="scientific">Rhodocollybia butyracea</name>
    <dbReference type="NCBI Taxonomy" id="206335"/>
    <lineage>
        <taxon>Eukaryota</taxon>
        <taxon>Fungi</taxon>
        <taxon>Dikarya</taxon>
        <taxon>Basidiomycota</taxon>
        <taxon>Agaricomycotina</taxon>
        <taxon>Agaricomycetes</taxon>
        <taxon>Agaricomycetidae</taxon>
        <taxon>Agaricales</taxon>
        <taxon>Marasmiineae</taxon>
        <taxon>Omphalotaceae</taxon>
        <taxon>Rhodocollybia</taxon>
    </lineage>
</organism>
<accession>A0A9P5PSW2</accession>
<evidence type="ECO:0000313" key="3">
    <source>
        <dbReference type="Proteomes" id="UP000772434"/>
    </source>
</evidence>
<dbReference type="EMBL" id="JADNRY010000051">
    <property type="protein sequence ID" value="KAF9069413.1"/>
    <property type="molecule type" value="Genomic_DNA"/>
</dbReference>
<dbReference type="InterPro" id="IPR036928">
    <property type="entry name" value="AS_sf"/>
</dbReference>
<keyword evidence="3" id="KW-1185">Reference proteome</keyword>
<gene>
    <name evidence="2" type="ORF">BDP27DRAFT_1363402</name>
</gene>
<sequence>MQYPDLYEATVSELQDGLDAYRFSSVDLVKAYLTRIDEVNLKGPALRAVLQTNSLALKKAAQLDEERRLTGKRGPLHGIPILLKDNIATDNAEGMDTTAGSYALQGCVVPEDAGIVKKLRTAGAIILGKANLSEFGQFRSHKLAGGWSPLGGQGTNAYYPGGDTCGSSSGSAVAISIGLAALALGTDTSGSITFPASRSNIVGIRPTVGLTSRAGVVPISSHQDTIGPMARSVTDAAILLSAMAGTDPNDEITCTQPVNTPDYRDALDPNALVGKRIGVPRKVYFDSNFETHPVIVAAFEESLKVMKEMGATIIDPADLPSSDELIENDWQDEEQIWLVDFKIDLNKYLSGLKEVPSGVRTVTDIIKFIEEHPDLEQPNGCEDLSVMIESNNTRGYDEEMFKVLTRKIKRSGEDGIDAALAKYNLDALVAPHVALQLQSAASANAGYPMIQVPLGFFPDDTPPAILDGGTTIYPAPGMPFGVSFFASAWSEYNLIGMAYAFEQKTQTRMKRKAFAGAVPKTQLEDVVGRD</sequence>